<sequence>MESLPSDPILEYNDDTFESLRKQYNFEKKEDMDAAIDVFEEWLKKQNHFTRKEYPREHLERLIILHKGSVERAKTHMDKLCTLKTLLPHFFEHYDVRNDCASYINDAFIHAMMSKLTPEHYRVYLCKVNINGKFPPNFIMKLYIMTIIYSEYLTSHDYCDGFVILVDLRHSNIMDIIKEINLLELRQIIAIAMEGYGLRIKGIHMLTSSSTIDMLTKIMKQMFSAKIGGRIFVHRTMESLCEVVPKDILPVEYGGTQESLESIYEKWLDVLTTKEFMEYLQVMNQARSREDLRLNDTFKEEYMSIAGTFRTLSVD</sequence>
<dbReference type="InterPro" id="IPR001251">
    <property type="entry name" value="CRAL-TRIO_dom"/>
</dbReference>
<dbReference type="EMBL" id="JH668543">
    <property type="protein sequence ID" value="KAG6457315.1"/>
    <property type="molecule type" value="Genomic_DNA"/>
</dbReference>
<dbReference type="CDD" id="cd00170">
    <property type="entry name" value="SEC14"/>
    <property type="match status" value="1"/>
</dbReference>
<dbReference type="Proteomes" id="UP000791440">
    <property type="component" value="Unassembled WGS sequence"/>
</dbReference>
<dbReference type="Gene3D" id="1.20.5.1200">
    <property type="entry name" value="Alpha-tocopherol transfer"/>
    <property type="match status" value="1"/>
</dbReference>
<dbReference type="EMBL" id="JH668543">
    <property type="protein sequence ID" value="KAG6457313.1"/>
    <property type="molecule type" value="Genomic_DNA"/>
</dbReference>
<dbReference type="PRINTS" id="PR00180">
    <property type="entry name" value="CRETINALDHBP"/>
</dbReference>
<feature type="domain" description="CRAL-TRIO" evidence="1">
    <location>
        <begin position="162"/>
        <end position="261"/>
    </location>
</feature>
<dbReference type="AlphaFoldDB" id="A0A921ZHW9"/>
<comment type="caution">
    <text evidence="2">The sequence shown here is derived from an EMBL/GenBank/DDBJ whole genome shotgun (WGS) entry which is preliminary data.</text>
</comment>
<dbReference type="PROSITE" id="PS50191">
    <property type="entry name" value="CRAL_TRIO"/>
    <property type="match status" value="1"/>
</dbReference>
<proteinExistence type="predicted"/>
<protein>
    <recommendedName>
        <fullName evidence="1">CRAL-TRIO domain-containing protein</fullName>
    </recommendedName>
</protein>
<dbReference type="PANTHER" id="PTHR10174:SF222">
    <property type="entry name" value="GH10083P-RELATED"/>
    <property type="match status" value="1"/>
</dbReference>
<keyword evidence="3" id="KW-1185">Reference proteome</keyword>
<evidence type="ECO:0000313" key="2">
    <source>
        <dbReference type="EMBL" id="KAG6457314.1"/>
    </source>
</evidence>
<dbReference type="PANTHER" id="PTHR10174">
    <property type="entry name" value="ALPHA-TOCOPHEROL TRANSFER PROTEIN-RELATED"/>
    <property type="match status" value="1"/>
</dbReference>
<accession>A0A921ZHW9</accession>
<dbReference type="SUPFAM" id="SSF52087">
    <property type="entry name" value="CRAL/TRIO domain"/>
    <property type="match status" value="1"/>
</dbReference>
<organism evidence="2 3">
    <name type="scientific">Manduca sexta</name>
    <name type="common">Tobacco hawkmoth</name>
    <name type="synonym">Tobacco hornworm</name>
    <dbReference type="NCBI Taxonomy" id="7130"/>
    <lineage>
        <taxon>Eukaryota</taxon>
        <taxon>Metazoa</taxon>
        <taxon>Ecdysozoa</taxon>
        <taxon>Arthropoda</taxon>
        <taxon>Hexapoda</taxon>
        <taxon>Insecta</taxon>
        <taxon>Pterygota</taxon>
        <taxon>Neoptera</taxon>
        <taxon>Endopterygota</taxon>
        <taxon>Lepidoptera</taxon>
        <taxon>Glossata</taxon>
        <taxon>Ditrysia</taxon>
        <taxon>Bombycoidea</taxon>
        <taxon>Sphingidae</taxon>
        <taxon>Sphinginae</taxon>
        <taxon>Sphingini</taxon>
        <taxon>Manduca</taxon>
    </lineage>
</organism>
<dbReference type="GO" id="GO:0016020">
    <property type="term" value="C:membrane"/>
    <property type="evidence" value="ECO:0007669"/>
    <property type="project" value="TreeGrafter"/>
</dbReference>
<dbReference type="OrthoDB" id="8169788at2759"/>
<reference evidence="2" key="2">
    <citation type="submission" date="2020-12" db="EMBL/GenBank/DDBJ databases">
        <authorList>
            <person name="Kanost M."/>
        </authorList>
    </citation>
    <scope>NUCLEOTIDE SEQUENCE</scope>
</reference>
<name>A0A921ZHW9_MANSE</name>
<evidence type="ECO:0000313" key="3">
    <source>
        <dbReference type="Proteomes" id="UP000791440"/>
    </source>
</evidence>
<dbReference type="EMBL" id="JH668543">
    <property type="protein sequence ID" value="KAG6457314.1"/>
    <property type="molecule type" value="Genomic_DNA"/>
</dbReference>
<dbReference type="InterPro" id="IPR036865">
    <property type="entry name" value="CRAL-TRIO_dom_sf"/>
</dbReference>
<dbReference type="GO" id="GO:1902936">
    <property type="term" value="F:phosphatidylinositol bisphosphate binding"/>
    <property type="evidence" value="ECO:0007669"/>
    <property type="project" value="TreeGrafter"/>
</dbReference>
<evidence type="ECO:0000259" key="1">
    <source>
        <dbReference type="PROSITE" id="PS50191"/>
    </source>
</evidence>
<gene>
    <name evidence="2" type="ORF">O3G_MSEX010231</name>
</gene>
<reference evidence="2" key="1">
    <citation type="journal article" date="2016" name="Insect Biochem. Mol. Biol.">
        <title>Multifaceted biological insights from a draft genome sequence of the tobacco hornworm moth, Manduca sexta.</title>
        <authorList>
            <person name="Kanost M.R."/>
            <person name="Arrese E.L."/>
            <person name="Cao X."/>
            <person name="Chen Y.R."/>
            <person name="Chellapilla S."/>
            <person name="Goldsmith M.R."/>
            <person name="Grosse-Wilde E."/>
            <person name="Heckel D.G."/>
            <person name="Herndon N."/>
            <person name="Jiang H."/>
            <person name="Papanicolaou A."/>
            <person name="Qu J."/>
            <person name="Soulages J.L."/>
            <person name="Vogel H."/>
            <person name="Walters J."/>
            <person name="Waterhouse R.M."/>
            <person name="Ahn S.J."/>
            <person name="Almeida F.C."/>
            <person name="An C."/>
            <person name="Aqrawi P."/>
            <person name="Bretschneider A."/>
            <person name="Bryant W.B."/>
            <person name="Bucks S."/>
            <person name="Chao H."/>
            <person name="Chevignon G."/>
            <person name="Christen J.M."/>
            <person name="Clarke D.F."/>
            <person name="Dittmer N.T."/>
            <person name="Ferguson L.C.F."/>
            <person name="Garavelou S."/>
            <person name="Gordon K.H.J."/>
            <person name="Gunaratna R.T."/>
            <person name="Han Y."/>
            <person name="Hauser F."/>
            <person name="He Y."/>
            <person name="Heidel-Fischer H."/>
            <person name="Hirsh A."/>
            <person name="Hu Y."/>
            <person name="Jiang H."/>
            <person name="Kalra D."/>
            <person name="Klinner C."/>
            <person name="Konig C."/>
            <person name="Kovar C."/>
            <person name="Kroll A.R."/>
            <person name="Kuwar S.S."/>
            <person name="Lee S.L."/>
            <person name="Lehman R."/>
            <person name="Li K."/>
            <person name="Li Z."/>
            <person name="Liang H."/>
            <person name="Lovelace S."/>
            <person name="Lu Z."/>
            <person name="Mansfield J.H."/>
            <person name="McCulloch K.J."/>
            <person name="Mathew T."/>
            <person name="Morton B."/>
            <person name="Muzny D.M."/>
            <person name="Neunemann D."/>
            <person name="Ongeri F."/>
            <person name="Pauchet Y."/>
            <person name="Pu L.L."/>
            <person name="Pyrousis I."/>
            <person name="Rao X.J."/>
            <person name="Redding A."/>
            <person name="Roesel C."/>
            <person name="Sanchez-Gracia A."/>
            <person name="Schaack S."/>
            <person name="Shukla A."/>
            <person name="Tetreau G."/>
            <person name="Wang Y."/>
            <person name="Xiong G.H."/>
            <person name="Traut W."/>
            <person name="Walsh T.K."/>
            <person name="Worley K.C."/>
            <person name="Wu D."/>
            <person name="Wu W."/>
            <person name="Wu Y.Q."/>
            <person name="Zhang X."/>
            <person name="Zou Z."/>
            <person name="Zucker H."/>
            <person name="Briscoe A.D."/>
            <person name="Burmester T."/>
            <person name="Clem R.J."/>
            <person name="Feyereisen R."/>
            <person name="Grimmelikhuijzen C.J.P."/>
            <person name="Hamodrakas S.J."/>
            <person name="Hansson B.S."/>
            <person name="Huguet E."/>
            <person name="Jermiin L.S."/>
            <person name="Lan Q."/>
            <person name="Lehman H.K."/>
            <person name="Lorenzen M."/>
            <person name="Merzendorfer H."/>
            <person name="Michalopoulos I."/>
            <person name="Morton D.B."/>
            <person name="Muthukrishnan S."/>
            <person name="Oakeshott J.G."/>
            <person name="Palmer W."/>
            <person name="Park Y."/>
            <person name="Passarelli A.L."/>
            <person name="Rozas J."/>
            <person name="Schwartz L.M."/>
            <person name="Smith W."/>
            <person name="Southgate A."/>
            <person name="Vilcinskas A."/>
            <person name="Vogt R."/>
            <person name="Wang P."/>
            <person name="Werren J."/>
            <person name="Yu X.Q."/>
            <person name="Zhou J.J."/>
            <person name="Brown S.J."/>
            <person name="Scherer S.E."/>
            <person name="Richards S."/>
            <person name="Blissard G.W."/>
        </authorList>
    </citation>
    <scope>NUCLEOTIDE SEQUENCE</scope>
</reference>
<dbReference type="Pfam" id="PF00650">
    <property type="entry name" value="CRAL_TRIO"/>
    <property type="match status" value="1"/>
</dbReference>
<dbReference type="Gene3D" id="3.40.525.10">
    <property type="entry name" value="CRAL-TRIO lipid binding domain"/>
    <property type="match status" value="1"/>
</dbReference>